<proteinExistence type="predicted"/>
<dbReference type="Proteomes" id="UP001157440">
    <property type="component" value="Unassembled WGS sequence"/>
</dbReference>
<comment type="caution">
    <text evidence="1">The sequence shown here is derived from an EMBL/GenBank/DDBJ whole genome shotgun (WGS) entry which is preliminary data.</text>
</comment>
<protein>
    <submittedName>
        <fullName evidence="1">Uncharacterized protein</fullName>
    </submittedName>
</protein>
<organism evidence="1 2">
    <name type="scientific">Methylobacterium tardum</name>
    <dbReference type="NCBI Taxonomy" id="374432"/>
    <lineage>
        <taxon>Bacteria</taxon>
        <taxon>Pseudomonadati</taxon>
        <taxon>Pseudomonadota</taxon>
        <taxon>Alphaproteobacteria</taxon>
        <taxon>Hyphomicrobiales</taxon>
        <taxon>Methylobacteriaceae</taxon>
        <taxon>Methylobacterium</taxon>
    </lineage>
</organism>
<evidence type="ECO:0000313" key="1">
    <source>
        <dbReference type="EMBL" id="GLS71637.1"/>
    </source>
</evidence>
<sequence>MNAERGDVTLRNGQVTTRKARPCAVCPDGRIIPAGSPCWSTAIIGDRGFRAEHTCLGTPCLVASSALVPATVLGEDEHAF</sequence>
<gene>
    <name evidence="1" type="ORF">GCM10007890_36500</name>
</gene>
<keyword evidence="2" id="KW-1185">Reference proteome</keyword>
<accession>A0AA37WU02</accession>
<dbReference type="EMBL" id="BSPL01000017">
    <property type="protein sequence ID" value="GLS71637.1"/>
    <property type="molecule type" value="Genomic_DNA"/>
</dbReference>
<evidence type="ECO:0000313" key="2">
    <source>
        <dbReference type="Proteomes" id="UP001157440"/>
    </source>
</evidence>
<name>A0AA37WU02_9HYPH</name>
<reference evidence="2" key="1">
    <citation type="journal article" date="2019" name="Int. J. Syst. Evol. Microbiol.">
        <title>The Global Catalogue of Microorganisms (GCM) 10K type strain sequencing project: providing services to taxonomists for standard genome sequencing and annotation.</title>
        <authorList>
            <consortium name="The Broad Institute Genomics Platform"/>
            <consortium name="The Broad Institute Genome Sequencing Center for Infectious Disease"/>
            <person name="Wu L."/>
            <person name="Ma J."/>
        </authorList>
    </citation>
    <scope>NUCLEOTIDE SEQUENCE [LARGE SCALE GENOMIC DNA]</scope>
    <source>
        <strain evidence="2">NBRC 103632</strain>
    </source>
</reference>
<dbReference type="AlphaFoldDB" id="A0AA37WU02"/>